<evidence type="ECO:0000256" key="1">
    <source>
        <dbReference type="ARBA" id="ARBA00023015"/>
    </source>
</evidence>
<feature type="compositionally biased region" description="Polar residues" evidence="4">
    <location>
        <begin position="61"/>
        <end position="77"/>
    </location>
</feature>
<dbReference type="InterPro" id="IPR009057">
    <property type="entry name" value="Homeodomain-like_sf"/>
</dbReference>
<reference evidence="6 7" key="1">
    <citation type="submission" date="2020-10" db="EMBL/GenBank/DDBJ databases">
        <title>The Coptis chinensis genome and diversification of protoberbering-type alkaloids.</title>
        <authorList>
            <person name="Wang B."/>
            <person name="Shu S."/>
            <person name="Song C."/>
            <person name="Liu Y."/>
        </authorList>
    </citation>
    <scope>NUCLEOTIDE SEQUENCE [LARGE SCALE GENOMIC DNA]</scope>
    <source>
        <strain evidence="6">HL-2020</strain>
        <tissue evidence="6">Leaf</tissue>
    </source>
</reference>
<feature type="domain" description="HTH myb-type" evidence="5">
    <location>
        <begin position="85"/>
        <end position="145"/>
    </location>
</feature>
<keyword evidence="3" id="KW-0539">Nucleus</keyword>
<feature type="compositionally biased region" description="Low complexity" evidence="4">
    <location>
        <begin position="16"/>
        <end position="29"/>
    </location>
</feature>
<sequence length="454" mass="51561">MADRVEISDKEESIGSDNQSPNPSPMSSQKLSCFDLNEDASSQDDESTTEEIDPTFEAADTTMTSGNNDNAGGIERSSTIRQYVRSKMPRLRWTPDLHLSFVHAVERLGGQERATPKLVLQLMNVRGLSIAHVKSHLQMYRSKKLDDCGQVLSHSAIPMQGCPSMFYHGSSPHGHFSERRDPFPGNNIYESNRPRRTLQYPIYLEPYDTRGGFSRQQEWPLTQGSMIKPISLHGKDLGLNEPIRPSRFLEQKRWPPRDLIDNHHAKNQRFSTNVIWTGGSSQNLPHINWATPVSNDVIYNTKKDSWWNTSTNMKSRQLQSNSSDPILISDNVEPENETPFRLELRKMTTHQPKDTLEELRKIKGNLSLENPFFKEKECVPNLQLSLRHDQGNESEDKATGGTNNISTALTLSLSPSSTRRRQDAQPNEQIQDISQHKRWTLQAGCCKATLRLST</sequence>
<evidence type="ECO:0000256" key="3">
    <source>
        <dbReference type="ARBA" id="ARBA00023242"/>
    </source>
</evidence>
<name>A0A835H0B3_9MAGN</name>
<evidence type="ECO:0000256" key="2">
    <source>
        <dbReference type="ARBA" id="ARBA00023163"/>
    </source>
</evidence>
<accession>A0A835H0B3</accession>
<dbReference type="InterPro" id="IPR017930">
    <property type="entry name" value="Myb_dom"/>
</dbReference>
<dbReference type="PANTHER" id="PTHR31314:SF164">
    <property type="entry name" value="HTH MYB-TYPE DOMAIN-CONTAINING PROTEIN"/>
    <property type="match status" value="1"/>
</dbReference>
<feature type="compositionally biased region" description="Acidic residues" evidence="4">
    <location>
        <begin position="36"/>
        <end position="54"/>
    </location>
</feature>
<dbReference type="Gene3D" id="1.10.10.60">
    <property type="entry name" value="Homeodomain-like"/>
    <property type="match status" value="1"/>
</dbReference>
<proteinExistence type="predicted"/>
<feature type="compositionally biased region" description="Basic and acidic residues" evidence="4">
    <location>
        <begin position="1"/>
        <end position="13"/>
    </location>
</feature>
<dbReference type="InterPro" id="IPR001005">
    <property type="entry name" value="SANT/Myb"/>
</dbReference>
<dbReference type="Proteomes" id="UP000631114">
    <property type="component" value="Unassembled WGS sequence"/>
</dbReference>
<dbReference type="GO" id="GO:0003700">
    <property type="term" value="F:DNA-binding transcription factor activity"/>
    <property type="evidence" value="ECO:0007669"/>
    <property type="project" value="InterPro"/>
</dbReference>
<dbReference type="PANTHER" id="PTHR31314">
    <property type="entry name" value="MYB FAMILY TRANSCRIPTION FACTOR PHL7-LIKE"/>
    <property type="match status" value="1"/>
</dbReference>
<dbReference type="EMBL" id="JADFTS010000009">
    <property type="protein sequence ID" value="KAF9590211.1"/>
    <property type="molecule type" value="Genomic_DNA"/>
</dbReference>
<feature type="region of interest" description="Disordered" evidence="4">
    <location>
        <begin position="1"/>
        <end position="77"/>
    </location>
</feature>
<protein>
    <recommendedName>
        <fullName evidence="5">HTH myb-type domain-containing protein</fullName>
    </recommendedName>
</protein>
<dbReference type="NCBIfam" id="TIGR01557">
    <property type="entry name" value="myb_SHAQKYF"/>
    <property type="match status" value="1"/>
</dbReference>
<gene>
    <name evidence="6" type="ORF">IFM89_031866</name>
</gene>
<dbReference type="InterPro" id="IPR006447">
    <property type="entry name" value="Myb_dom_plants"/>
</dbReference>
<evidence type="ECO:0000256" key="4">
    <source>
        <dbReference type="SAM" id="MobiDB-lite"/>
    </source>
</evidence>
<keyword evidence="2" id="KW-0804">Transcription</keyword>
<dbReference type="GO" id="GO:0003677">
    <property type="term" value="F:DNA binding"/>
    <property type="evidence" value="ECO:0007669"/>
    <property type="project" value="InterPro"/>
</dbReference>
<dbReference type="SUPFAM" id="SSF46689">
    <property type="entry name" value="Homeodomain-like"/>
    <property type="match status" value="1"/>
</dbReference>
<dbReference type="AlphaFoldDB" id="A0A835H0B3"/>
<evidence type="ECO:0000313" key="6">
    <source>
        <dbReference type="EMBL" id="KAF9590211.1"/>
    </source>
</evidence>
<organism evidence="6 7">
    <name type="scientific">Coptis chinensis</name>
    <dbReference type="NCBI Taxonomy" id="261450"/>
    <lineage>
        <taxon>Eukaryota</taxon>
        <taxon>Viridiplantae</taxon>
        <taxon>Streptophyta</taxon>
        <taxon>Embryophyta</taxon>
        <taxon>Tracheophyta</taxon>
        <taxon>Spermatophyta</taxon>
        <taxon>Magnoliopsida</taxon>
        <taxon>Ranunculales</taxon>
        <taxon>Ranunculaceae</taxon>
        <taxon>Coptidoideae</taxon>
        <taxon>Coptis</taxon>
    </lineage>
</organism>
<dbReference type="FunFam" id="1.10.10.60:FF:000002">
    <property type="entry name" value="Myb family transcription factor"/>
    <property type="match status" value="1"/>
</dbReference>
<keyword evidence="1" id="KW-0805">Transcription regulation</keyword>
<feature type="region of interest" description="Disordered" evidence="4">
    <location>
        <begin position="412"/>
        <end position="431"/>
    </location>
</feature>
<comment type="caution">
    <text evidence="6">The sequence shown here is derived from an EMBL/GenBank/DDBJ whole genome shotgun (WGS) entry which is preliminary data.</text>
</comment>
<dbReference type="Pfam" id="PF00249">
    <property type="entry name" value="Myb_DNA-binding"/>
    <property type="match status" value="1"/>
</dbReference>
<dbReference type="OrthoDB" id="551907at2759"/>
<evidence type="ECO:0000259" key="5">
    <source>
        <dbReference type="PROSITE" id="PS51294"/>
    </source>
</evidence>
<dbReference type="InterPro" id="IPR046955">
    <property type="entry name" value="PHR1-like"/>
</dbReference>
<evidence type="ECO:0000313" key="7">
    <source>
        <dbReference type="Proteomes" id="UP000631114"/>
    </source>
</evidence>
<keyword evidence="7" id="KW-1185">Reference proteome</keyword>
<dbReference type="PROSITE" id="PS51294">
    <property type="entry name" value="HTH_MYB"/>
    <property type="match status" value="1"/>
</dbReference>